<dbReference type="EMBL" id="UOFL01000092">
    <property type="protein sequence ID" value="VAW75723.1"/>
    <property type="molecule type" value="Genomic_DNA"/>
</dbReference>
<feature type="transmembrane region" description="Helical" evidence="1">
    <location>
        <begin position="76"/>
        <end position="95"/>
    </location>
</feature>
<keyword evidence="2" id="KW-0418">Kinase</keyword>
<feature type="transmembrane region" description="Helical" evidence="1">
    <location>
        <begin position="101"/>
        <end position="121"/>
    </location>
</feature>
<keyword evidence="1" id="KW-0812">Transmembrane</keyword>
<accession>A0A3B0YHX4</accession>
<organism evidence="2">
    <name type="scientific">hydrothermal vent metagenome</name>
    <dbReference type="NCBI Taxonomy" id="652676"/>
    <lineage>
        <taxon>unclassified sequences</taxon>
        <taxon>metagenomes</taxon>
        <taxon>ecological metagenomes</taxon>
    </lineage>
</organism>
<dbReference type="EC" id="2.7.4.9" evidence="2"/>
<sequence length="355" mass="39812">MENNNSNVSVPQTTPIEFTGTGSEYFKIWIVNILLTIVTLGIYSAWAKVRTNQYFYSNTKLAGGVFNYHANPKNILIGRIIAVVFLAVYSALGQYNQELGAVMGVILFALIPWIVIKSLMFQARNTSYRNIRFDFEPAYGEAAMIFIVWPILVTLSAGLLLPVLWHRRVSLISNNMRFGTSPFRFNQHTAGPFFSIYFKMLAVFAVIGAAFIALRLTFPELFNAVSVSIFSKENQRLVLGLGVIVYLVVMLLVNSYIMAKVTNLMYSKLSLEGHRFNSTLSTGGFFGQYFKHTIYTMLTLGLYIPYAKANIIKYRLDNLSVNIDGNLDEFIAKKVDQGSATGEGLGDMFEVEVGF</sequence>
<keyword evidence="1" id="KW-1133">Transmembrane helix</keyword>
<feature type="transmembrane region" description="Helical" evidence="1">
    <location>
        <begin position="28"/>
        <end position="46"/>
    </location>
</feature>
<dbReference type="GO" id="GO:0004798">
    <property type="term" value="F:dTMP kinase activity"/>
    <property type="evidence" value="ECO:0007669"/>
    <property type="project" value="UniProtKB-EC"/>
</dbReference>
<dbReference type="Pfam" id="PF05987">
    <property type="entry name" value="DUF898"/>
    <property type="match status" value="1"/>
</dbReference>
<gene>
    <name evidence="2" type="ORF">MNBD_GAMMA12-1572</name>
</gene>
<feature type="transmembrane region" description="Helical" evidence="1">
    <location>
        <begin position="289"/>
        <end position="306"/>
    </location>
</feature>
<proteinExistence type="predicted"/>
<feature type="transmembrane region" description="Helical" evidence="1">
    <location>
        <begin position="142"/>
        <end position="165"/>
    </location>
</feature>
<evidence type="ECO:0000313" key="2">
    <source>
        <dbReference type="EMBL" id="VAW75723.1"/>
    </source>
</evidence>
<feature type="transmembrane region" description="Helical" evidence="1">
    <location>
        <begin position="237"/>
        <end position="259"/>
    </location>
</feature>
<keyword evidence="2" id="KW-0808">Transferase</keyword>
<feature type="transmembrane region" description="Helical" evidence="1">
    <location>
        <begin position="196"/>
        <end position="216"/>
    </location>
</feature>
<dbReference type="InterPro" id="IPR010295">
    <property type="entry name" value="DUF898"/>
</dbReference>
<reference evidence="2" key="1">
    <citation type="submission" date="2018-06" db="EMBL/GenBank/DDBJ databases">
        <authorList>
            <person name="Zhirakovskaya E."/>
        </authorList>
    </citation>
    <scope>NUCLEOTIDE SEQUENCE</scope>
</reference>
<dbReference type="AlphaFoldDB" id="A0A3B0YHX4"/>
<name>A0A3B0YHX4_9ZZZZ</name>
<evidence type="ECO:0000256" key="1">
    <source>
        <dbReference type="SAM" id="Phobius"/>
    </source>
</evidence>
<keyword evidence="1" id="KW-0472">Membrane</keyword>
<protein>
    <submittedName>
        <fullName evidence="2">Thymidylate kinase</fullName>
        <ecNumber evidence="2">2.7.4.9</ecNumber>
    </submittedName>
</protein>